<comment type="caution">
    <text evidence="1">The sequence shown here is derived from an EMBL/GenBank/DDBJ whole genome shotgun (WGS) entry which is preliminary data.</text>
</comment>
<evidence type="ECO:0008006" key="3">
    <source>
        <dbReference type="Google" id="ProtNLM"/>
    </source>
</evidence>
<sequence>MSDAATRIDALARILDATLRAAFRDVLADRSTTEDEFLMLSRLVHADGPMSWETLEARTPGHASPAALASAWEGLAAGGWVAVEDGGRVATDSGHDAYAQIEAEVTRLHDATVAGIGDADYATAAAVLGRMIDNLSA</sequence>
<dbReference type="SUPFAM" id="SSF46785">
    <property type="entry name" value="Winged helix' DNA-binding domain"/>
    <property type="match status" value="1"/>
</dbReference>
<proteinExistence type="predicted"/>
<dbReference type="RefSeq" id="WP_284328812.1">
    <property type="nucleotide sequence ID" value="NZ_BSUN01000001.1"/>
</dbReference>
<dbReference type="EMBL" id="BSUN01000001">
    <property type="protein sequence ID" value="GMA36877.1"/>
    <property type="molecule type" value="Genomic_DNA"/>
</dbReference>
<dbReference type="Proteomes" id="UP001157125">
    <property type="component" value="Unassembled WGS sequence"/>
</dbReference>
<reference evidence="2" key="1">
    <citation type="journal article" date="2019" name="Int. J. Syst. Evol. Microbiol.">
        <title>The Global Catalogue of Microorganisms (GCM) 10K type strain sequencing project: providing services to taxonomists for standard genome sequencing and annotation.</title>
        <authorList>
            <consortium name="The Broad Institute Genomics Platform"/>
            <consortium name="The Broad Institute Genome Sequencing Center for Infectious Disease"/>
            <person name="Wu L."/>
            <person name="Ma J."/>
        </authorList>
    </citation>
    <scope>NUCLEOTIDE SEQUENCE [LARGE SCALE GENOMIC DNA]</scope>
    <source>
        <strain evidence="2">NBRC 112299</strain>
    </source>
</reference>
<protein>
    <recommendedName>
        <fullName evidence="3">HTH marR-type domain-containing protein</fullName>
    </recommendedName>
</protein>
<evidence type="ECO:0000313" key="1">
    <source>
        <dbReference type="EMBL" id="GMA36877.1"/>
    </source>
</evidence>
<gene>
    <name evidence="1" type="ORF">GCM10025876_30810</name>
</gene>
<dbReference type="InterPro" id="IPR036390">
    <property type="entry name" value="WH_DNA-bd_sf"/>
</dbReference>
<dbReference type="InterPro" id="IPR036388">
    <property type="entry name" value="WH-like_DNA-bd_sf"/>
</dbReference>
<dbReference type="Gene3D" id="1.10.10.10">
    <property type="entry name" value="Winged helix-like DNA-binding domain superfamily/Winged helix DNA-binding domain"/>
    <property type="match status" value="1"/>
</dbReference>
<keyword evidence="2" id="KW-1185">Reference proteome</keyword>
<organism evidence="1 2">
    <name type="scientific">Demequina litorisediminis</name>
    <dbReference type="NCBI Taxonomy" id="1849022"/>
    <lineage>
        <taxon>Bacteria</taxon>
        <taxon>Bacillati</taxon>
        <taxon>Actinomycetota</taxon>
        <taxon>Actinomycetes</taxon>
        <taxon>Micrococcales</taxon>
        <taxon>Demequinaceae</taxon>
        <taxon>Demequina</taxon>
    </lineage>
</organism>
<name>A0ABQ6IJH2_9MICO</name>
<accession>A0ABQ6IJH2</accession>
<evidence type="ECO:0000313" key="2">
    <source>
        <dbReference type="Proteomes" id="UP001157125"/>
    </source>
</evidence>